<evidence type="ECO:0000256" key="1">
    <source>
        <dbReference type="SAM" id="MobiDB-lite"/>
    </source>
</evidence>
<comment type="caution">
    <text evidence="2">The sequence shown here is derived from an EMBL/GenBank/DDBJ whole genome shotgun (WGS) entry which is preliminary data.</text>
</comment>
<feature type="compositionally biased region" description="Basic and acidic residues" evidence="1">
    <location>
        <begin position="36"/>
        <end position="46"/>
    </location>
</feature>
<dbReference type="Proteomes" id="UP000604001">
    <property type="component" value="Unassembled WGS sequence"/>
</dbReference>
<dbReference type="EMBL" id="JACMYC010000002">
    <property type="protein sequence ID" value="MBC2959558.1"/>
    <property type="molecule type" value="Genomic_DNA"/>
</dbReference>
<organism evidence="2 3">
    <name type="scientific">Nocardioides deserti</name>
    <dbReference type="NCBI Taxonomy" id="1588644"/>
    <lineage>
        <taxon>Bacteria</taxon>
        <taxon>Bacillati</taxon>
        <taxon>Actinomycetota</taxon>
        <taxon>Actinomycetes</taxon>
        <taxon>Propionibacteriales</taxon>
        <taxon>Nocardioidaceae</taxon>
        <taxon>Nocardioides</taxon>
    </lineage>
</organism>
<proteinExistence type="predicted"/>
<feature type="region of interest" description="Disordered" evidence="1">
    <location>
        <begin position="22"/>
        <end position="58"/>
    </location>
</feature>
<protein>
    <recommendedName>
        <fullName evidence="4">Secreted protein</fullName>
    </recommendedName>
</protein>
<reference evidence="2 3" key="1">
    <citation type="submission" date="2020-08" db="EMBL/GenBank/DDBJ databases">
        <title>novel species in genus Nocardioides.</title>
        <authorList>
            <person name="Zhang G."/>
        </authorList>
    </citation>
    <scope>NUCLEOTIDE SEQUENCE [LARGE SCALE GENOMIC DNA]</scope>
    <source>
        <strain evidence="2 3">SC8A-24</strain>
    </source>
</reference>
<evidence type="ECO:0000313" key="3">
    <source>
        <dbReference type="Proteomes" id="UP000604001"/>
    </source>
</evidence>
<evidence type="ECO:0008006" key="4">
    <source>
        <dbReference type="Google" id="ProtNLM"/>
    </source>
</evidence>
<sequence>MFWIIVAVVLVVGFAVAWWTSGRARPSSDGSGPLRHRVEGEVENYRSEGNAPTRQFRL</sequence>
<name>A0ABR6U616_9ACTN</name>
<keyword evidence="3" id="KW-1185">Reference proteome</keyword>
<gene>
    <name evidence="2" type="ORF">H7344_04545</name>
</gene>
<evidence type="ECO:0000313" key="2">
    <source>
        <dbReference type="EMBL" id="MBC2959558.1"/>
    </source>
</evidence>
<dbReference type="RefSeq" id="WP_186344815.1">
    <property type="nucleotide sequence ID" value="NZ_BMMR01000002.1"/>
</dbReference>
<accession>A0ABR6U616</accession>